<comment type="caution">
    <text evidence="3">The sequence shown here is derived from an EMBL/GenBank/DDBJ whole genome shotgun (WGS) entry which is preliminary data.</text>
</comment>
<keyword evidence="4" id="KW-1185">Reference proteome</keyword>
<sequence length="191" mass="21713">MSLHKHLSARLWAPRSTLAHAFVLASASAHPNLQARLEFHDAPHRPLWRVEVQSELEKYTPLLFAIEPGSAFDAWLGSVIDALPITILFSRLSFDALWRHLRRLSKFEDDHGHYFLRLGDPASLHLYTASLAHTPEQVAHLFDQGSIGELFFHDPHIELSRSVQPLFEQGLDNADRDGCLLWRNVARLGDT</sequence>
<keyword evidence="1" id="KW-0732">Signal</keyword>
<feature type="domain" description="DUF4123" evidence="2">
    <location>
        <begin position="22"/>
        <end position="131"/>
    </location>
</feature>
<gene>
    <name evidence="3" type="ORF">BLA17378_04796</name>
</gene>
<dbReference type="RefSeq" id="WP_174958970.1">
    <property type="nucleotide sequence ID" value="NZ_CABVQG010000018.1"/>
</dbReference>
<feature type="chain" id="PRO_5045583468" description="DUF4123 domain-containing protein" evidence="1">
    <location>
        <begin position="22"/>
        <end position="191"/>
    </location>
</feature>
<dbReference type="EMBL" id="CABVQG010000018">
    <property type="protein sequence ID" value="VWC94352.1"/>
    <property type="molecule type" value="Genomic_DNA"/>
</dbReference>
<evidence type="ECO:0000256" key="1">
    <source>
        <dbReference type="SAM" id="SignalP"/>
    </source>
</evidence>
<dbReference type="Proteomes" id="UP000494120">
    <property type="component" value="Unassembled WGS sequence"/>
</dbReference>
<name>A0ABY6XWE4_9BURK</name>
<reference evidence="3 4" key="1">
    <citation type="submission" date="2019-09" db="EMBL/GenBank/DDBJ databases">
        <authorList>
            <person name="Depoorter E."/>
        </authorList>
    </citation>
    <scope>NUCLEOTIDE SEQUENCE [LARGE SCALE GENOMIC DNA]</scope>
    <source>
        <strain evidence="3 4">R-17378</strain>
    </source>
</reference>
<dbReference type="InterPro" id="IPR025391">
    <property type="entry name" value="DUF4123"/>
</dbReference>
<feature type="signal peptide" evidence="1">
    <location>
        <begin position="1"/>
        <end position="21"/>
    </location>
</feature>
<evidence type="ECO:0000313" key="3">
    <source>
        <dbReference type="EMBL" id="VWC94352.1"/>
    </source>
</evidence>
<protein>
    <recommendedName>
        <fullName evidence="2">DUF4123 domain-containing protein</fullName>
    </recommendedName>
</protein>
<evidence type="ECO:0000259" key="2">
    <source>
        <dbReference type="Pfam" id="PF13503"/>
    </source>
</evidence>
<dbReference type="Pfam" id="PF13503">
    <property type="entry name" value="DUF4123"/>
    <property type="match status" value="1"/>
</dbReference>
<proteinExistence type="predicted"/>
<evidence type="ECO:0000313" key="4">
    <source>
        <dbReference type="Proteomes" id="UP000494120"/>
    </source>
</evidence>
<organism evidence="3 4">
    <name type="scientific">Burkholderia aenigmatica</name>
    <dbReference type="NCBI Taxonomy" id="2015348"/>
    <lineage>
        <taxon>Bacteria</taxon>
        <taxon>Pseudomonadati</taxon>
        <taxon>Pseudomonadota</taxon>
        <taxon>Betaproteobacteria</taxon>
        <taxon>Burkholderiales</taxon>
        <taxon>Burkholderiaceae</taxon>
        <taxon>Burkholderia</taxon>
        <taxon>Burkholderia cepacia complex</taxon>
    </lineage>
</organism>
<accession>A0ABY6XWE4</accession>